<dbReference type="Proteomes" id="UP000034287">
    <property type="component" value="Unassembled WGS sequence"/>
</dbReference>
<keyword evidence="3" id="KW-1185">Reference proteome</keyword>
<dbReference type="AlphaFoldDB" id="A0A0M2SJP1"/>
<dbReference type="RefSeq" id="WP_046513237.1">
    <property type="nucleotide sequence ID" value="NZ_LAYZ01000002.1"/>
</dbReference>
<feature type="transmembrane region" description="Helical" evidence="1">
    <location>
        <begin position="58"/>
        <end position="76"/>
    </location>
</feature>
<keyword evidence="1" id="KW-1133">Transmembrane helix</keyword>
<accession>A0A0M2SJP1</accession>
<feature type="transmembrane region" description="Helical" evidence="1">
    <location>
        <begin position="88"/>
        <end position="114"/>
    </location>
</feature>
<dbReference type="OrthoDB" id="2388713at2"/>
<evidence type="ECO:0000256" key="1">
    <source>
        <dbReference type="SAM" id="Phobius"/>
    </source>
</evidence>
<feature type="transmembrane region" description="Helical" evidence="1">
    <location>
        <begin position="134"/>
        <end position="156"/>
    </location>
</feature>
<feature type="transmembrane region" description="Helical" evidence="1">
    <location>
        <begin position="21"/>
        <end position="38"/>
    </location>
</feature>
<evidence type="ECO:0000313" key="2">
    <source>
        <dbReference type="EMBL" id="KKK34894.1"/>
    </source>
</evidence>
<reference evidence="2 3" key="1">
    <citation type="submission" date="2015-04" db="EMBL/GenBank/DDBJ databases">
        <title>Taxonomic description and genome sequence of Salinicoccus sediminis sp. nov., a novel hyper halotolerant bacterium isolated from marine sediment.</title>
        <authorList>
            <person name="Mathan Kumar R."/>
            <person name="Kaur G."/>
            <person name="Kumar N."/>
            <person name="Kumar A."/>
            <person name="Singh N.K."/>
            <person name="Kaur N."/>
            <person name="Mayilraj S."/>
        </authorList>
    </citation>
    <scope>NUCLEOTIDE SEQUENCE [LARGE SCALE GENOMIC DNA]</scope>
    <source>
        <strain evidence="2 3">SV-16</strain>
    </source>
</reference>
<keyword evidence="1" id="KW-0812">Transmembrane</keyword>
<sequence length="233" mass="25506">MSGKSGLATTDYSKEFGKWSLWYIPIFALVYIIMNVFIREPELNDMSFFAMALSANRIYMLVLGILAAYTFLEWSLNLGLTRKIFFRAMVAAGVIVTLFVTVVTAAISFVFGLMPWFGTGIPDVPGGTETIVHVGGYMLSTLLYFLGGFLISVGFYRGFVPGMSAVVLNVILFMATDVLWSRDEGAAGFPAIDSLDLMTGMSMWAVAAVTLAVLAVVCAALYYMIRNIPVKIK</sequence>
<proteinExistence type="predicted"/>
<dbReference type="STRING" id="1432562.WN59_04370"/>
<gene>
    <name evidence="2" type="ORF">WN59_04370</name>
</gene>
<name>A0A0M2SJP1_9STAP</name>
<feature type="transmembrane region" description="Helical" evidence="1">
    <location>
        <begin position="201"/>
        <end position="225"/>
    </location>
</feature>
<protein>
    <submittedName>
        <fullName evidence="2">Uncharacterized protein</fullName>
    </submittedName>
</protein>
<feature type="transmembrane region" description="Helical" evidence="1">
    <location>
        <begin position="163"/>
        <end position="181"/>
    </location>
</feature>
<evidence type="ECO:0000313" key="3">
    <source>
        <dbReference type="Proteomes" id="UP000034287"/>
    </source>
</evidence>
<dbReference type="EMBL" id="LAYZ01000002">
    <property type="protein sequence ID" value="KKK34894.1"/>
    <property type="molecule type" value="Genomic_DNA"/>
</dbReference>
<organism evidence="2 3">
    <name type="scientific">Salinicoccus sediminis</name>
    <dbReference type="NCBI Taxonomy" id="1432562"/>
    <lineage>
        <taxon>Bacteria</taxon>
        <taxon>Bacillati</taxon>
        <taxon>Bacillota</taxon>
        <taxon>Bacilli</taxon>
        <taxon>Bacillales</taxon>
        <taxon>Staphylococcaceae</taxon>
        <taxon>Salinicoccus</taxon>
    </lineage>
</organism>
<dbReference type="PATRIC" id="fig|1432562.3.peg.852"/>
<comment type="caution">
    <text evidence="2">The sequence shown here is derived from an EMBL/GenBank/DDBJ whole genome shotgun (WGS) entry which is preliminary data.</text>
</comment>
<keyword evidence="1" id="KW-0472">Membrane</keyword>